<comment type="caution">
    <text evidence="8">The sequence shown here is derived from an EMBL/GenBank/DDBJ whole genome shotgun (WGS) entry which is preliminary data.</text>
</comment>
<dbReference type="PANTHER" id="PTHR22605:SF16">
    <property type="entry name" value="E3 UBIQUITIN-PROTEIN LIGASE RNF213"/>
    <property type="match status" value="1"/>
</dbReference>
<reference evidence="8 9" key="1">
    <citation type="submission" date="2022-05" db="EMBL/GenBank/DDBJ databases">
        <authorList>
            <consortium name="Genoscope - CEA"/>
            <person name="William W."/>
        </authorList>
    </citation>
    <scope>NUCLEOTIDE SEQUENCE [LARGE SCALE GENOMIC DNA]</scope>
</reference>
<evidence type="ECO:0000313" key="9">
    <source>
        <dbReference type="Proteomes" id="UP001159405"/>
    </source>
</evidence>
<sequence>MDNPAALMNAYLPTMPDDNLQEAMAGMRESGKWYQCPNGHPYYVGECGCPMEVKACPECKMKIGGKEHKPFRGNTIAERADRTMIGHVLGHPSKRAKGLVPERNLSSVVVGVTRVLMHCAMIEGACRQPQGLGALIQPKVPPAALAQFLWDHLQMDLQLLAKSLGRSVDDTVLCVHMVLVQLTTLISNRQPVVNVAPDLRSKDSRRKWETAFSNRVVAPVLTNLEGKIQNCLEMMVGDNRLGNNPLMRQLYEVDITPDDLSVSISPTCPALWRYRTQVTLDHLSHTFQQEVASTDPERNKVLAEFLRQEHNLRALRFLPDIIKLQRLLREKFHRRIDRAEAEHITIRNFLNKIPSKTTKDELTSLIMSFNNAWNLVRLSLDQQGRLRPPSDLCEKSMDNLRPLAVLLPSTSGLGICSMALVFFLTILHNEFNERYQNLTGGEVKDLPHIQPQDITTSQLIIAYDTDRDLLPLILAQCNYTLEVGRGTLVQYNWDALERQLIDRFIRGRPLVDFKDERFAFSKDIQLDSVFAAVKAKVPQVALSSAVSRQVISESRSLTDICDVLSSLDIAIGFLSSTGGAPDRLLSNYLGRVLRMQQNTLRSLKAQQYCQLRHVISLWRLLTLERARILIRRGEDPFEQISDKYKQVMSQPQLKEFSSRMRRIDLDRFVCEVLELILLNLRGDTVSGEEEMSLGDYIEWHLDNKGHVPVPGLDALPSEVQLKHVINAWRTSVELCDNYHDKRDAANA</sequence>
<name>A0ABN8QX75_9CNID</name>
<keyword evidence="2" id="KW-0963">Cytoplasm</keyword>
<evidence type="ECO:0000256" key="1">
    <source>
        <dbReference type="ARBA" id="ARBA00004496"/>
    </source>
</evidence>
<organism evidence="8 9">
    <name type="scientific">Porites lobata</name>
    <dbReference type="NCBI Taxonomy" id="104759"/>
    <lineage>
        <taxon>Eukaryota</taxon>
        <taxon>Metazoa</taxon>
        <taxon>Cnidaria</taxon>
        <taxon>Anthozoa</taxon>
        <taxon>Hexacorallia</taxon>
        <taxon>Scleractinia</taxon>
        <taxon>Fungiina</taxon>
        <taxon>Poritidae</taxon>
        <taxon>Porites</taxon>
    </lineage>
</organism>
<evidence type="ECO:0000256" key="3">
    <source>
        <dbReference type="ARBA" id="ARBA00022723"/>
    </source>
</evidence>
<gene>
    <name evidence="8" type="ORF">PLOB_00012017</name>
</gene>
<keyword evidence="5" id="KW-0862">Zinc</keyword>
<evidence type="ECO:0000256" key="2">
    <source>
        <dbReference type="ARBA" id="ARBA00022490"/>
    </source>
</evidence>
<dbReference type="EMBL" id="CALNXK010000165">
    <property type="protein sequence ID" value="CAH3171633.1"/>
    <property type="molecule type" value="Genomic_DNA"/>
</dbReference>
<comment type="subcellular location">
    <subcellularLocation>
        <location evidence="1">Cytoplasm</location>
    </subcellularLocation>
</comment>
<evidence type="ECO:0000313" key="8">
    <source>
        <dbReference type="EMBL" id="CAH3171633.1"/>
    </source>
</evidence>
<keyword evidence="9" id="KW-1185">Reference proteome</keyword>
<evidence type="ECO:0000256" key="5">
    <source>
        <dbReference type="ARBA" id="ARBA00022833"/>
    </source>
</evidence>
<dbReference type="PANTHER" id="PTHR22605">
    <property type="entry name" value="RZ-TYPE DOMAIN-CONTAINING PROTEIN"/>
    <property type="match status" value="1"/>
</dbReference>
<evidence type="ECO:0000256" key="6">
    <source>
        <dbReference type="ARBA" id="ARBA00022859"/>
    </source>
</evidence>
<dbReference type="InterPro" id="IPR046439">
    <property type="entry name" value="ZF_RZ_dom"/>
</dbReference>
<evidence type="ECO:0000259" key="7">
    <source>
        <dbReference type="PROSITE" id="PS51981"/>
    </source>
</evidence>
<dbReference type="Proteomes" id="UP001159405">
    <property type="component" value="Unassembled WGS sequence"/>
</dbReference>
<keyword evidence="6" id="KW-0391">Immunity</keyword>
<feature type="domain" description="RZ-type" evidence="7">
    <location>
        <begin position="15"/>
        <end position="85"/>
    </location>
</feature>
<dbReference type="PROSITE" id="PS51981">
    <property type="entry name" value="ZF_RZ"/>
    <property type="match status" value="1"/>
</dbReference>
<proteinExistence type="predicted"/>
<dbReference type="Pfam" id="PF20173">
    <property type="entry name" value="ZnF_RZ-type"/>
    <property type="match status" value="1"/>
</dbReference>
<keyword evidence="4" id="KW-0863">Zinc-finger</keyword>
<keyword evidence="3" id="KW-0479">Metal-binding</keyword>
<accession>A0ABN8QX75</accession>
<dbReference type="InterPro" id="IPR031248">
    <property type="entry name" value="RNF213"/>
</dbReference>
<protein>
    <recommendedName>
        <fullName evidence="7">RZ-type domain-containing protein</fullName>
    </recommendedName>
</protein>
<evidence type="ECO:0000256" key="4">
    <source>
        <dbReference type="ARBA" id="ARBA00022771"/>
    </source>
</evidence>